<evidence type="ECO:0000259" key="24">
    <source>
        <dbReference type="PROSITE" id="PS51285"/>
    </source>
</evidence>
<dbReference type="SMART" id="SM00133">
    <property type="entry name" value="S_TK_X"/>
    <property type="match status" value="1"/>
</dbReference>
<dbReference type="InterPro" id="IPR036305">
    <property type="entry name" value="RGS_sf"/>
</dbReference>
<dbReference type="AlphaFoldDB" id="A0A8M1MXZ5"/>
<evidence type="ECO:0000256" key="8">
    <source>
        <dbReference type="ARBA" id="ARBA00022553"/>
    </source>
</evidence>
<dbReference type="GO" id="GO:0005886">
    <property type="term" value="C:plasma membrane"/>
    <property type="evidence" value="ECO:0007669"/>
    <property type="project" value="UniProtKB-SubCell"/>
</dbReference>
<feature type="domain" description="AGC-kinase C-terminal" evidence="24">
    <location>
        <begin position="496"/>
        <end position="563"/>
    </location>
</feature>
<evidence type="ECO:0000256" key="9">
    <source>
        <dbReference type="ARBA" id="ARBA00022679"/>
    </source>
</evidence>
<dbReference type="GO" id="GO:0005524">
    <property type="term" value="F:ATP binding"/>
    <property type="evidence" value="ECO:0007669"/>
    <property type="project" value="UniProtKB-UniRule"/>
</dbReference>
<name>A0A8M1MXZ5_NEOSC</name>
<evidence type="ECO:0000256" key="5">
    <source>
        <dbReference type="ARBA" id="ARBA00022475"/>
    </source>
</evidence>
<keyword evidence="5" id="KW-1003">Cell membrane</keyword>
<evidence type="ECO:0000256" key="7">
    <source>
        <dbReference type="ARBA" id="ARBA00022527"/>
    </source>
</evidence>
<keyword evidence="7 21" id="KW-0723">Serine/threonine-protein kinase</keyword>
<keyword evidence="15" id="KW-0966">Cell projection</keyword>
<feature type="active site" description="Proton acceptor" evidence="19">
    <location>
        <position position="317"/>
    </location>
</feature>
<evidence type="ECO:0000256" key="13">
    <source>
        <dbReference type="ARBA" id="ARBA00023018"/>
    </source>
</evidence>
<comment type="subunit">
    <text evidence="18">Interacts with the heterodimer formed by GNB1 and GNG2. Interacts with GIT1. Interacts with, and phosphorylates chemokine-stimulated CCR5. Interacts with ARRB1. Interacts with LPAR1 and LPAR2. Interacts with RALA in response to LPAR1 activation. ADRBK1 and RALA mutually inhibit each other's binding to LPAR1. Interacts with ADRB2.</text>
</comment>
<accession>A0A8M1MXZ5</accession>
<reference evidence="26" key="1">
    <citation type="submission" date="2025-08" db="UniProtKB">
        <authorList>
            <consortium name="RefSeq"/>
        </authorList>
    </citation>
    <scope>IDENTIFICATION</scope>
    <source>
        <tissue evidence="26">Blood</tissue>
    </source>
</reference>
<keyword evidence="14" id="KW-0472">Membrane</keyword>
<dbReference type="GO" id="GO:0005737">
    <property type="term" value="C:cytoplasm"/>
    <property type="evidence" value="ECO:0007669"/>
    <property type="project" value="UniProtKB-SubCell"/>
</dbReference>
<comment type="similarity">
    <text evidence="4 21">Belongs to the protein kinase superfamily. AGC Ser/Thr protein kinase family. GPRK subfamily.</text>
</comment>
<keyword evidence="6" id="KW-0963">Cytoplasm</keyword>
<evidence type="ECO:0000256" key="20">
    <source>
        <dbReference type="PROSITE-ProRule" id="PRU10141"/>
    </source>
</evidence>
<evidence type="ECO:0000256" key="4">
    <source>
        <dbReference type="ARBA" id="ARBA00009793"/>
    </source>
</evidence>
<keyword evidence="12 20" id="KW-0067">ATP-binding</keyword>
<dbReference type="SUPFAM" id="SSF56112">
    <property type="entry name" value="Protein kinase-like (PK-like)"/>
    <property type="match status" value="1"/>
</dbReference>
<dbReference type="InterPro" id="IPR000719">
    <property type="entry name" value="Prot_kinase_dom"/>
</dbReference>
<organism evidence="25 26">
    <name type="scientific">Neomonachus schauinslandi</name>
    <name type="common">Hawaiian monk seal</name>
    <name type="synonym">Monachus schauinslandi</name>
    <dbReference type="NCBI Taxonomy" id="29088"/>
    <lineage>
        <taxon>Eukaryota</taxon>
        <taxon>Metazoa</taxon>
        <taxon>Chordata</taxon>
        <taxon>Craniata</taxon>
        <taxon>Vertebrata</taxon>
        <taxon>Euteleostomi</taxon>
        <taxon>Mammalia</taxon>
        <taxon>Eutheria</taxon>
        <taxon>Laurasiatheria</taxon>
        <taxon>Carnivora</taxon>
        <taxon>Caniformia</taxon>
        <taxon>Pinnipedia</taxon>
        <taxon>Phocidae</taxon>
        <taxon>Monachinae</taxon>
        <taxon>Monachini</taxon>
        <taxon>Neomonachus</taxon>
    </lineage>
</organism>
<evidence type="ECO:0000256" key="11">
    <source>
        <dbReference type="ARBA" id="ARBA00022777"/>
    </source>
</evidence>
<feature type="domain" description="Protein kinase" evidence="22">
    <location>
        <begin position="191"/>
        <end position="495"/>
    </location>
</feature>
<dbReference type="PROSITE" id="PS51285">
    <property type="entry name" value="AGC_KINASE_CTER"/>
    <property type="match status" value="1"/>
</dbReference>
<feature type="binding site" evidence="20">
    <location>
        <position position="220"/>
    </location>
    <ligand>
        <name>ATP</name>
        <dbReference type="ChEBI" id="CHEBI:30616"/>
    </ligand>
</feature>
<dbReference type="InterPro" id="IPR008271">
    <property type="entry name" value="Ser/Thr_kinase_AS"/>
</dbReference>
<dbReference type="PROSITE" id="PS00107">
    <property type="entry name" value="PROTEIN_KINASE_ATP"/>
    <property type="match status" value="1"/>
</dbReference>
<evidence type="ECO:0000256" key="16">
    <source>
        <dbReference type="ARBA" id="ARBA00034110"/>
    </source>
</evidence>
<evidence type="ECO:0000256" key="2">
    <source>
        <dbReference type="ARBA" id="ARBA00004487"/>
    </source>
</evidence>
<evidence type="ECO:0000256" key="10">
    <source>
        <dbReference type="ARBA" id="ARBA00022741"/>
    </source>
</evidence>
<dbReference type="GO" id="GO:0002026">
    <property type="term" value="P:regulation of the force of heart contraction"/>
    <property type="evidence" value="ECO:0007669"/>
    <property type="project" value="TreeGrafter"/>
</dbReference>
<dbReference type="SMART" id="SM00315">
    <property type="entry name" value="RGS"/>
    <property type="match status" value="1"/>
</dbReference>
<dbReference type="Gene3D" id="3.30.200.20">
    <property type="entry name" value="Phosphorylase Kinase, domain 1"/>
    <property type="match status" value="1"/>
</dbReference>
<feature type="domain" description="RGS" evidence="23">
    <location>
        <begin position="54"/>
        <end position="175"/>
    </location>
</feature>
<dbReference type="RefSeq" id="XP_044775769.1">
    <property type="nucleotide sequence ID" value="XM_044919834.1"/>
</dbReference>
<evidence type="ECO:0000256" key="3">
    <source>
        <dbReference type="ARBA" id="ARBA00004496"/>
    </source>
</evidence>
<dbReference type="PROSITE" id="PS50011">
    <property type="entry name" value="PROTEIN_KINASE_DOM"/>
    <property type="match status" value="1"/>
</dbReference>
<dbReference type="CDD" id="cd08747">
    <property type="entry name" value="RGS_GRK2_GRK3"/>
    <property type="match status" value="1"/>
</dbReference>
<evidence type="ECO:0000256" key="12">
    <source>
        <dbReference type="ARBA" id="ARBA00022840"/>
    </source>
</evidence>
<dbReference type="Pfam" id="PF00069">
    <property type="entry name" value="Pkinase"/>
    <property type="match status" value="1"/>
</dbReference>
<keyword evidence="13" id="KW-0770">Synapse</keyword>
<dbReference type="PROSITE" id="PS50132">
    <property type="entry name" value="RGS"/>
    <property type="match status" value="1"/>
</dbReference>
<evidence type="ECO:0000256" key="14">
    <source>
        <dbReference type="ARBA" id="ARBA00023136"/>
    </source>
</evidence>
<evidence type="ECO:0000259" key="22">
    <source>
        <dbReference type="PROSITE" id="PS50011"/>
    </source>
</evidence>
<proteinExistence type="inferred from homology"/>
<evidence type="ECO:0000256" key="6">
    <source>
        <dbReference type="ARBA" id="ARBA00022490"/>
    </source>
</evidence>
<dbReference type="GO" id="GO:0007186">
    <property type="term" value="P:G protein-coupled receptor signaling pathway"/>
    <property type="evidence" value="ECO:0007669"/>
    <property type="project" value="TreeGrafter"/>
</dbReference>
<dbReference type="GO" id="GO:0002029">
    <property type="term" value="P:desensitization of G protein-coupled receptor signaling pathway"/>
    <property type="evidence" value="ECO:0007669"/>
    <property type="project" value="TreeGrafter"/>
</dbReference>
<dbReference type="GO" id="GO:0001664">
    <property type="term" value="F:G protein-coupled receptor binding"/>
    <property type="evidence" value="ECO:0007669"/>
    <property type="project" value="TreeGrafter"/>
</dbReference>
<dbReference type="GeneID" id="110576028"/>
<evidence type="ECO:0000313" key="26">
    <source>
        <dbReference type="RefSeq" id="XP_044775769.1"/>
    </source>
</evidence>
<gene>
    <name evidence="26" type="primary">GRK2</name>
</gene>
<evidence type="ECO:0000259" key="23">
    <source>
        <dbReference type="PROSITE" id="PS50132"/>
    </source>
</evidence>
<dbReference type="SUPFAM" id="SSF48097">
    <property type="entry name" value="Regulator of G-protein signaling, RGS"/>
    <property type="match status" value="1"/>
</dbReference>
<protein>
    <recommendedName>
        <fullName evidence="21">G protein-coupled receptor kinase</fullName>
        <ecNumber evidence="21">2.7.11.-</ecNumber>
    </recommendedName>
</protein>
<evidence type="ECO:0000256" key="18">
    <source>
        <dbReference type="ARBA" id="ARBA00046847"/>
    </source>
</evidence>
<dbReference type="SMART" id="SM00220">
    <property type="entry name" value="S_TKc"/>
    <property type="match status" value="1"/>
</dbReference>
<dbReference type="CTD" id="156"/>
<dbReference type="InterPro" id="IPR000961">
    <property type="entry name" value="AGC-kinase_C"/>
</dbReference>
<keyword evidence="26" id="KW-0675">Receptor</keyword>
<keyword evidence="25" id="KW-1185">Reference proteome</keyword>
<evidence type="ECO:0000256" key="19">
    <source>
        <dbReference type="PIRSR" id="PIRSR600239-51"/>
    </source>
</evidence>
<dbReference type="InterPro" id="IPR016137">
    <property type="entry name" value="RGS"/>
</dbReference>
<dbReference type="InterPro" id="IPR011009">
    <property type="entry name" value="Kinase-like_dom_sf"/>
</dbReference>
<dbReference type="FunFam" id="3.30.200.20:FF:000068">
    <property type="entry name" value="G protein-coupled receptor kinase"/>
    <property type="match status" value="1"/>
</dbReference>
<keyword evidence="9 21" id="KW-0808">Transferase</keyword>
<dbReference type="PRINTS" id="PR00717">
    <property type="entry name" value="GPCRKINASE"/>
</dbReference>
<dbReference type="Proteomes" id="UP000248481">
    <property type="component" value="Chromosome 11"/>
</dbReference>
<dbReference type="Gene3D" id="1.10.287.1270">
    <property type="match status" value="3"/>
</dbReference>
<keyword evidence="10 20" id="KW-0547">Nucleotide-binding</keyword>
<evidence type="ECO:0000256" key="21">
    <source>
        <dbReference type="RuleBase" id="RU000308"/>
    </source>
</evidence>
<dbReference type="Gene3D" id="1.10.510.10">
    <property type="entry name" value="Transferase(Phosphotransferase) domain 1"/>
    <property type="match status" value="2"/>
</dbReference>
<keyword evidence="8" id="KW-0597">Phosphoprotein</keyword>
<sequence length="624" mass="71272">MADLEAVLADVSYLMAMEKSKATPAARASKKILLPEPSIRSVMQKYLEDRGEVTFEKIFSQKLGYLLFRDFCLKHLEEAKPLVEFYEEIKKYEKLETEEERLARSREVFDTYIMKELLACSHPFSKSATEHVQGHLVKKQVPPDLFQPYIEEICQNLRGDVFQKFIESDKFTRFCQWKNVELNIHLTMNDFSVHRIIGRGGFGEVYGCRKADTGKMYAMKCLDKKRIKMKQGETLALNERIMLSLVSTGDCPFIVCMSYAFHTPDKLSFILDLMNGGDLHYHLSQHGVFSEADMRFYAAEIILGLEHMHSCFVVYRDLKPANILLDEHGHVRISDLGLACDFSKKKPHASVGTHGYMAPEVLQKGVAYDSSADWFSLGCMLFKLLRGHSPFRQHKTKDKHEIDRMTLTMAPRPCVVRTNMPAGVSEEAGRCLSAGGQDSSSAPANVRSSLQAVELPDSFSPELRSLLEGLLQRDVNRRLGCLGRGAQEVKESPFFRSLDWQMVFLQKYPPPLIPPRGEVNAADAFDIGSFDEEDTKGIKLLDSDQELYRNFPLTISERWQQEVAETVFDTINAETDRMEARKKTKNKQLGHEEDYALGKDCIMHGYMSKMGNPFLTQWQRRRAC</sequence>
<dbReference type="GO" id="GO:0004703">
    <property type="term" value="F:G protein-coupled receptor kinase activity"/>
    <property type="evidence" value="ECO:0007669"/>
    <property type="project" value="InterPro"/>
</dbReference>
<dbReference type="PROSITE" id="PS00108">
    <property type="entry name" value="PROTEIN_KINASE_ST"/>
    <property type="match status" value="1"/>
</dbReference>
<dbReference type="GO" id="GO:0098794">
    <property type="term" value="C:postsynapse"/>
    <property type="evidence" value="ECO:0007669"/>
    <property type="project" value="UniProtKB-SubCell"/>
</dbReference>
<dbReference type="GO" id="GO:0043005">
    <property type="term" value="C:neuron projection"/>
    <property type="evidence" value="ECO:0007669"/>
    <property type="project" value="UniProtKB-SubCell"/>
</dbReference>
<dbReference type="InterPro" id="IPR000239">
    <property type="entry name" value="GPCR_kinase"/>
</dbReference>
<dbReference type="PANTHER" id="PTHR24355:SF22">
    <property type="entry name" value="BETA-ADRENERGIC RECEPTOR KINASE 1"/>
    <property type="match status" value="1"/>
</dbReference>
<dbReference type="Pfam" id="PF00615">
    <property type="entry name" value="RGS"/>
    <property type="match status" value="1"/>
</dbReference>
<dbReference type="PANTHER" id="PTHR24355">
    <property type="entry name" value="G PROTEIN-COUPLED RECEPTOR KINASE/RIBOSOMAL PROTEIN S6 KINASE"/>
    <property type="match status" value="1"/>
</dbReference>
<dbReference type="EC" id="2.7.11.-" evidence="21"/>
<evidence type="ECO:0000256" key="1">
    <source>
        <dbReference type="ARBA" id="ARBA00004236"/>
    </source>
</evidence>
<dbReference type="InterPro" id="IPR017441">
    <property type="entry name" value="Protein_kinase_ATP_BS"/>
</dbReference>
<comment type="subcellular location">
    <subcellularLocation>
        <location evidence="1">Cell membrane</location>
    </subcellularLocation>
    <subcellularLocation>
        <location evidence="2">Cell projection</location>
        <location evidence="2">Neuron projection</location>
    </subcellularLocation>
    <subcellularLocation>
        <location evidence="3">Cytoplasm</location>
    </subcellularLocation>
    <subcellularLocation>
        <location evidence="16">Postsynapse</location>
    </subcellularLocation>
</comment>
<keyword evidence="11 21" id="KW-0418">Kinase</keyword>
<evidence type="ECO:0000313" key="25">
    <source>
        <dbReference type="Proteomes" id="UP000248481"/>
    </source>
</evidence>
<evidence type="ECO:0000256" key="17">
    <source>
        <dbReference type="ARBA" id="ARBA00045687"/>
    </source>
</evidence>
<evidence type="ECO:0000256" key="15">
    <source>
        <dbReference type="ARBA" id="ARBA00023273"/>
    </source>
</evidence>
<comment type="function">
    <text evidence="17">Specifically phosphorylates the agonist-occupied form of the beta-adrenergic and closely related receptors, probably inducing a desensitization of them. Key regulator of LPAR1 signaling. Competes with RALA for binding to LPAR1 thus affecting the signaling properties of the receptor. Desensitizes LPAR1 and LPAR2 in a phosphorylation-independent manner. Positively regulates ciliary smoothened (SMO)-dependent Hedgehog (Hh) signaling pathway by facilitating the trafficking of SMO into the cilium and the stimulation of SMO activity. Inhibits relaxation of airway smooth muscle in response to blue light.</text>
</comment>